<dbReference type="SUPFAM" id="SSF53474">
    <property type="entry name" value="alpha/beta-Hydrolases"/>
    <property type="match status" value="1"/>
</dbReference>
<dbReference type="Pfam" id="PF00135">
    <property type="entry name" value="COesterase"/>
    <property type="match status" value="1"/>
</dbReference>
<reference evidence="3" key="1">
    <citation type="submission" date="2020-09" db="EMBL/GenBank/DDBJ databases">
        <title>Comparative genome analyses of four rice-infecting Rhizoctonia solani isolates reveal extensive enrichment of homogalacturonan modification genes.</title>
        <authorList>
            <person name="Lee D.-Y."/>
            <person name="Jeon J."/>
            <person name="Kim K.-T."/>
            <person name="Cheong K."/>
            <person name="Song H."/>
            <person name="Choi G."/>
            <person name="Ko J."/>
            <person name="Opiyo S.O."/>
            <person name="Zuo S."/>
            <person name="Madhav S."/>
            <person name="Lee Y.-H."/>
            <person name="Wang G.-L."/>
        </authorList>
    </citation>
    <scope>NUCLEOTIDE SEQUENCE</scope>
    <source>
        <strain evidence="3">AG1-IA B2</strain>
    </source>
</reference>
<feature type="chain" id="PRO_5034440140" evidence="1">
    <location>
        <begin position="23"/>
        <end position="474"/>
    </location>
</feature>
<evidence type="ECO:0000313" key="4">
    <source>
        <dbReference type="Proteomes" id="UP000614334"/>
    </source>
</evidence>
<dbReference type="Gene3D" id="3.40.50.1820">
    <property type="entry name" value="alpha/beta hydrolase"/>
    <property type="match status" value="1"/>
</dbReference>
<name>A0A8H7IHF2_9AGAM</name>
<dbReference type="GO" id="GO:0016787">
    <property type="term" value="F:hydrolase activity"/>
    <property type="evidence" value="ECO:0007669"/>
    <property type="project" value="UniProtKB-KW"/>
</dbReference>
<dbReference type="EMBL" id="JACYCF010000002">
    <property type="protein sequence ID" value="KAF8759629.1"/>
    <property type="molecule type" value="Genomic_DNA"/>
</dbReference>
<evidence type="ECO:0000259" key="2">
    <source>
        <dbReference type="Pfam" id="PF00135"/>
    </source>
</evidence>
<keyword evidence="1" id="KW-0732">Signal</keyword>
<dbReference type="PANTHER" id="PTHR45570">
    <property type="entry name" value="CARBOXYLIC ESTER HYDROLASE"/>
    <property type="match status" value="1"/>
</dbReference>
<evidence type="ECO:0000313" key="3">
    <source>
        <dbReference type="EMBL" id="KAF8759629.1"/>
    </source>
</evidence>
<sequence>MFIGNLIRTLPILGIAATAVDASPVPTFGQGSPSLRGVLCALPIVRTLCRKDTGEVDVLTPVGMARGLQTTSTSSRFVVQYASASRWGLPTKANAWNIPSVPPWSLWFGPPTSMSVCPPSFAQFWGDINKITLAGQSSGAQMIRALLGTPSASGLFSYAALHSDTMDYGFYKPQTITDLQTQLYTNTSGPLAACNDSACQMGISLPDIISAQEEMRNKVQNMYPVTLSGSPIRPVHDGQLLQYTMTGNSFPPAANMKPVLVMTVKDEAGNSIGTNLPAGFPASYFAIPVTTFLGTGRTSTIETSGNYDPDAYGAQAGYTNDSDNTRNAITQLFTDGYWRCPSWTFSRSWASKGGVVYTGEFQNGATYYANQNNAYCKQSGMVCHQDDIYILFGTTPSPTSAQTALTQEIQSRYSSFIRSGVPNPSSGSYAAWAQSGSTDVAALKLGGTGTRPAEACDPTFWGSQVPYDYQVYGL</sequence>
<dbReference type="InterPro" id="IPR002018">
    <property type="entry name" value="CarbesteraseB"/>
</dbReference>
<dbReference type="InterPro" id="IPR029058">
    <property type="entry name" value="AB_hydrolase_fold"/>
</dbReference>
<proteinExistence type="predicted"/>
<feature type="signal peptide" evidence="1">
    <location>
        <begin position="1"/>
        <end position="22"/>
    </location>
</feature>
<dbReference type="Proteomes" id="UP000614334">
    <property type="component" value="Unassembled WGS sequence"/>
</dbReference>
<accession>A0A8H7IHF2</accession>
<comment type="caution">
    <text evidence="3">The sequence shown here is derived from an EMBL/GenBank/DDBJ whole genome shotgun (WGS) entry which is preliminary data.</text>
</comment>
<dbReference type="AlphaFoldDB" id="A0A8H7IHF2"/>
<organism evidence="3 4">
    <name type="scientific">Rhizoctonia solani</name>
    <dbReference type="NCBI Taxonomy" id="456999"/>
    <lineage>
        <taxon>Eukaryota</taxon>
        <taxon>Fungi</taxon>
        <taxon>Dikarya</taxon>
        <taxon>Basidiomycota</taxon>
        <taxon>Agaricomycotina</taxon>
        <taxon>Agaricomycetes</taxon>
        <taxon>Cantharellales</taxon>
        <taxon>Ceratobasidiaceae</taxon>
        <taxon>Rhizoctonia</taxon>
    </lineage>
</organism>
<evidence type="ECO:0000256" key="1">
    <source>
        <dbReference type="SAM" id="SignalP"/>
    </source>
</evidence>
<feature type="domain" description="Carboxylesterase type B" evidence="2">
    <location>
        <begin position="122"/>
        <end position="450"/>
    </location>
</feature>
<keyword evidence="3" id="KW-0378">Hydrolase</keyword>
<gene>
    <name evidence="3" type="ORF">RHS01_01473</name>
</gene>
<protein>
    <submittedName>
        <fullName evidence="3">Alpha beta-hydrolase</fullName>
    </submittedName>
</protein>
<dbReference type="PANTHER" id="PTHR45570:SF1">
    <property type="entry name" value="CARBOXYLIC ESTER HYDROLASE"/>
    <property type="match status" value="1"/>
</dbReference>